<dbReference type="EMBL" id="SWQE01000005">
    <property type="protein sequence ID" value="NFJ08993.1"/>
    <property type="molecule type" value="Genomic_DNA"/>
</dbReference>
<name>A0A846JAW4_CLOBO</name>
<evidence type="ECO:0000313" key="4">
    <source>
        <dbReference type="Proteomes" id="UP000480039"/>
    </source>
</evidence>
<evidence type="ECO:0000259" key="2">
    <source>
        <dbReference type="PROSITE" id="PS50164"/>
    </source>
</evidence>
<dbReference type="PANTHER" id="PTHR34477:SF1">
    <property type="entry name" value="UPF0213 PROTEIN YHBQ"/>
    <property type="match status" value="1"/>
</dbReference>
<dbReference type="InterPro" id="IPR000305">
    <property type="entry name" value="GIY-YIG_endonuc"/>
</dbReference>
<evidence type="ECO:0000313" key="3">
    <source>
        <dbReference type="EMBL" id="NFJ08993.1"/>
    </source>
</evidence>
<reference evidence="3 4" key="1">
    <citation type="submission" date="2019-04" db="EMBL/GenBank/DDBJ databases">
        <title>Genome sequencing of Clostridium botulinum Groups I-IV and Clostridium butyricum.</title>
        <authorList>
            <person name="Brunt J."/>
            <person name="Van Vliet A.H.M."/>
            <person name="Stringer S.C."/>
            <person name="Carter A.T."/>
            <person name="Peck M.W."/>
        </authorList>
    </citation>
    <scope>NUCLEOTIDE SEQUENCE [LARGE SCALE GENOMIC DNA]</scope>
    <source>
        <strain evidence="3 4">Colworth BL30</strain>
    </source>
</reference>
<proteinExistence type="inferred from homology"/>
<dbReference type="InterPro" id="IPR050190">
    <property type="entry name" value="UPF0213_domain"/>
</dbReference>
<comment type="similarity">
    <text evidence="1">Belongs to the UPF0213 family.</text>
</comment>
<dbReference type="Pfam" id="PF01541">
    <property type="entry name" value="GIY-YIG"/>
    <property type="match status" value="1"/>
</dbReference>
<dbReference type="Proteomes" id="UP000480039">
    <property type="component" value="Unassembled WGS sequence"/>
</dbReference>
<evidence type="ECO:0000256" key="1">
    <source>
        <dbReference type="ARBA" id="ARBA00007435"/>
    </source>
</evidence>
<sequence length="80" mass="9649">MAYVYIVECRDGTLYTGWTTDIERRISEHNKGIGAKYTRARRPVVLKFFEEFDTSREAMKREYEIKTLSRKDKIKLFDYN</sequence>
<organism evidence="3 4">
    <name type="scientific">Clostridium botulinum</name>
    <dbReference type="NCBI Taxonomy" id="1491"/>
    <lineage>
        <taxon>Bacteria</taxon>
        <taxon>Bacillati</taxon>
        <taxon>Bacillota</taxon>
        <taxon>Clostridia</taxon>
        <taxon>Eubacteriales</taxon>
        <taxon>Clostridiaceae</taxon>
        <taxon>Clostridium</taxon>
    </lineage>
</organism>
<dbReference type="AlphaFoldDB" id="A0A846JAW4"/>
<dbReference type="SUPFAM" id="SSF82771">
    <property type="entry name" value="GIY-YIG endonuclease"/>
    <property type="match status" value="1"/>
</dbReference>
<dbReference type="PROSITE" id="PS50164">
    <property type="entry name" value="GIY_YIG"/>
    <property type="match status" value="1"/>
</dbReference>
<accession>A0A846JAW4</accession>
<dbReference type="InterPro" id="IPR035901">
    <property type="entry name" value="GIY-YIG_endonuc_sf"/>
</dbReference>
<gene>
    <name evidence="3" type="ORF">FC871_11030</name>
</gene>
<dbReference type="Gene3D" id="3.40.1440.10">
    <property type="entry name" value="GIY-YIG endonuclease"/>
    <property type="match status" value="1"/>
</dbReference>
<dbReference type="CDD" id="cd10456">
    <property type="entry name" value="GIY-YIG_UPF0213"/>
    <property type="match status" value="1"/>
</dbReference>
<dbReference type="PANTHER" id="PTHR34477">
    <property type="entry name" value="UPF0213 PROTEIN YHBQ"/>
    <property type="match status" value="1"/>
</dbReference>
<feature type="domain" description="GIY-YIG" evidence="2">
    <location>
        <begin position="1"/>
        <end position="75"/>
    </location>
</feature>
<protein>
    <submittedName>
        <fullName evidence="3">GIY-YIG nuclease family protein</fullName>
    </submittedName>
</protein>
<comment type="caution">
    <text evidence="3">The sequence shown here is derived from an EMBL/GenBank/DDBJ whole genome shotgun (WGS) entry which is preliminary data.</text>
</comment>
<dbReference type="SMART" id="SM00465">
    <property type="entry name" value="GIYc"/>
    <property type="match status" value="1"/>
</dbReference>